<reference evidence="2 4" key="1">
    <citation type="submission" date="2019-09" db="EMBL/GenBank/DDBJ databases">
        <title>Butyricimonas paravirosa DSM 105722 (=214-4 = JCM 18677 = CCUG 65563).</title>
        <authorList>
            <person name="Le Roy T."/>
            <person name="Cani P.D."/>
        </authorList>
    </citation>
    <scope>NUCLEOTIDE SEQUENCE [LARGE SCALE GENOMIC DNA]</scope>
    <source>
        <strain evidence="2 4">DSM 105722</strain>
    </source>
</reference>
<reference evidence="1 3" key="2">
    <citation type="submission" date="2020-03" db="EMBL/GenBank/DDBJ databases">
        <title>Genomic Encyclopedia of Type Strains, Phase IV (KMG-IV): sequencing the most valuable type-strain genomes for metagenomic binning, comparative biology and taxonomic classification.</title>
        <authorList>
            <person name="Goeker M."/>
        </authorList>
    </citation>
    <scope>NUCLEOTIDE SEQUENCE [LARGE SCALE GENOMIC DNA]</scope>
    <source>
        <strain evidence="1 3">DSM 105722</strain>
    </source>
</reference>
<organism evidence="1 3">
    <name type="scientific">Butyricimonas paravirosa</name>
    <dbReference type="NCBI Taxonomy" id="1472417"/>
    <lineage>
        <taxon>Bacteria</taxon>
        <taxon>Pseudomonadati</taxon>
        <taxon>Bacteroidota</taxon>
        <taxon>Bacteroidia</taxon>
        <taxon>Bacteroidales</taxon>
        <taxon>Odoribacteraceae</taxon>
        <taxon>Butyricimonas</taxon>
    </lineage>
</organism>
<evidence type="ECO:0000313" key="3">
    <source>
        <dbReference type="Proteomes" id="UP000576368"/>
    </source>
</evidence>
<dbReference type="EMBL" id="JAATLI010000003">
    <property type="protein sequence ID" value="NJC17178.1"/>
    <property type="molecule type" value="Genomic_DNA"/>
</dbReference>
<keyword evidence="4" id="KW-1185">Reference proteome</keyword>
<dbReference type="GeneID" id="86889950"/>
<dbReference type="Proteomes" id="UP001302374">
    <property type="component" value="Chromosome"/>
</dbReference>
<dbReference type="InterPro" id="IPR027417">
    <property type="entry name" value="P-loop_NTPase"/>
</dbReference>
<dbReference type="Pfam" id="PF13481">
    <property type="entry name" value="AAA_25"/>
    <property type="match status" value="1"/>
</dbReference>
<accession>A0A7X5Y9S3</accession>
<evidence type="ECO:0000313" key="4">
    <source>
        <dbReference type="Proteomes" id="UP001302374"/>
    </source>
</evidence>
<evidence type="ECO:0000313" key="2">
    <source>
        <dbReference type="EMBL" id="WOF11040.1"/>
    </source>
</evidence>
<dbReference type="Gene3D" id="3.40.50.300">
    <property type="entry name" value="P-loop containing nucleotide triphosphate hydrolases"/>
    <property type="match status" value="1"/>
</dbReference>
<name>A0A7X5Y9S3_9BACT</name>
<dbReference type="AlphaFoldDB" id="A0A7X5Y9S3"/>
<dbReference type="Proteomes" id="UP000576368">
    <property type="component" value="Unassembled WGS sequence"/>
</dbReference>
<proteinExistence type="predicted"/>
<dbReference type="SUPFAM" id="SSF52540">
    <property type="entry name" value="P-loop containing nucleoside triphosphate hydrolases"/>
    <property type="match status" value="1"/>
</dbReference>
<sequence>MAELDFSKYEDLQACIEESRISITKDYIKSPEVLMVGDSTFGTLGNFSVSIGKAKSKKTFNVSAIVAAALSNGSVLHYNAKFPEDKRFVLYIDTEQGQLHCQKVLNRIIRLMGHSLDSDPENLLKLALRRYSPEERITIIEQAIEAIPNLGLVIIDGVRDLLYDINSANQATEISTKLMRWTYDKQIHLHTILHQNKSDENARGHIGTELNNKAESVLQIEVDKEDKSISVVESLLSRGKDFEPFAFCINDEILPELVEDYTPTKKKAGRPTKAPFDPYKDITEDVHRKSLTVAFENGSIGKYNDFVKALRRGYQSQGVKLGQNRAVAVAQFVCNKRMVVKDNKVYEFK</sequence>
<protein>
    <submittedName>
        <fullName evidence="2">AAA family ATPase</fullName>
    </submittedName>
</protein>
<evidence type="ECO:0000313" key="1">
    <source>
        <dbReference type="EMBL" id="NJC17178.1"/>
    </source>
</evidence>
<dbReference type="EMBL" id="CP043839">
    <property type="protein sequence ID" value="WOF11040.1"/>
    <property type="molecule type" value="Genomic_DNA"/>
</dbReference>
<dbReference type="RefSeq" id="WP_118302217.1">
    <property type="nucleotide sequence ID" value="NZ_BMPA01000003.1"/>
</dbReference>
<gene>
    <name evidence="2" type="ORF">F1644_01560</name>
    <name evidence="1" type="ORF">GGR15_000789</name>
</gene>